<evidence type="ECO:0000256" key="4">
    <source>
        <dbReference type="SAM" id="Phobius"/>
    </source>
</evidence>
<evidence type="ECO:0000256" key="1">
    <source>
        <dbReference type="ARBA" id="ARBA00022729"/>
    </source>
</evidence>
<reference evidence="7" key="1">
    <citation type="submission" date="2022-06" db="EMBL/GenBank/DDBJ databases">
        <title>Uncovering the hologenomic basis of an extraordinary plant invasion.</title>
        <authorList>
            <person name="Bieker V.C."/>
            <person name="Martin M.D."/>
            <person name="Gilbert T."/>
            <person name="Hodgins K."/>
            <person name="Battlay P."/>
            <person name="Petersen B."/>
            <person name="Wilson J."/>
        </authorList>
    </citation>
    <scope>NUCLEOTIDE SEQUENCE</scope>
    <source>
        <strain evidence="7">AA19_3_7</strain>
        <tissue evidence="7">Leaf</tissue>
    </source>
</reference>
<dbReference type="Pfam" id="PF00954">
    <property type="entry name" value="S_locus_glycop"/>
    <property type="match status" value="1"/>
</dbReference>
<gene>
    <name evidence="7" type="ORF">M8C21_028152</name>
</gene>
<dbReference type="AlphaFoldDB" id="A0AAD5D235"/>
<dbReference type="CDD" id="cd00028">
    <property type="entry name" value="B_lectin"/>
    <property type="match status" value="1"/>
</dbReference>
<dbReference type="Proteomes" id="UP001206925">
    <property type="component" value="Unassembled WGS sequence"/>
</dbReference>
<dbReference type="InterPro" id="IPR001480">
    <property type="entry name" value="Bulb-type_lectin_dom"/>
</dbReference>
<dbReference type="Gene3D" id="2.90.10.10">
    <property type="entry name" value="Bulb-type lectin domain"/>
    <property type="match status" value="1"/>
</dbReference>
<evidence type="ECO:0000256" key="2">
    <source>
        <dbReference type="ARBA" id="ARBA00023157"/>
    </source>
</evidence>
<accession>A0AAD5D235</accession>
<evidence type="ECO:0000256" key="3">
    <source>
        <dbReference type="ARBA" id="ARBA00023180"/>
    </source>
</evidence>
<dbReference type="SUPFAM" id="SSF56112">
    <property type="entry name" value="Protein kinase-like (PK-like)"/>
    <property type="match status" value="1"/>
</dbReference>
<dbReference type="GO" id="GO:0048544">
    <property type="term" value="P:recognition of pollen"/>
    <property type="evidence" value="ECO:0007669"/>
    <property type="project" value="InterPro"/>
</dbReference>
<feature type="transmembrane region" description="Helical" evidence="4">
    <location>
        <begin position="400"/>
        <end position="421"/>
    </location>
</feature>
<keyword evidence="4" id="KW-0812">Transmembrane</keyword>
<dbReference type="CDD" id="cd01098">
    <property type="entry name" value="PAN_AP_plant"/>
    <property type="match status" value="1"/>
</dbReference>
<keyword evidence="1" id="KW-0732">Signal</keyword>
<feature type="domain" description="Apple" evidence="6">
    <location>
        <begin position="294"/>
        <end position="380"/>
    </location>
</feature>
<keyword evidence="4" id="KW-0472">Membrane</keyword>
<dbReference type="PANTHER" id="PTHR32444">
    <property type="entry name" value="BULB-TYPE LECTIN DOMAIN-CONTAINING PROTEIN"/>
    <property type="match status" value="1"/>
</dbReference>
<keyword evidence="8" id="KW-1185">Reference proteome</keyword>
<dbReference type="SUPFAM" id="SSF51110">
    <property type="entry name" value="alpha-D-mannose-specific plant lectins"/>
    <property type="match status" value="1"/>
</dbReference>
<dbReference type="Pfam" id="PF08276">
    <property type="entry name" value="PAN_2"/>
    <property type="match status" value="1"/>
</dbReference>
<dbReference type="SMART" id="SM00473">
    <property type="entry name" value="PAN_AP"/>
    <property type="match status" value="1"/>
</dbReference>
<dbReference type="EMBL" id="JAMZMK010005936">
    <property type="protein sequence ID" value="KAI7751294.1"/>
    <property type="molecule type" value="Genomic_DNA"/>
</dbReference>
<dbReference type="PROSITE" id="PS50927">
    <property type="entry name" value="BULB_LECTIN"/>
    <property type="match status" value="1"/>
</dbReference>
<organism evidence="7 8">
    <name type="scientific">Ambrosia artemisiifolia</name>
    <name type="common">Common ragweed</name>
    <dbReference type="NCBI Taxonomy" id="4212"/>
    <lineage>
        <taxon>Eukaryota</taxon>
        <taxon>Viridiplantae</taxon>
        <taxon>Streptophyta</taxon>
        <taxon>Embryophyta</taxon>
        <taxon>Tracheophyta</taxon>
        <taxon>Spermatophyta</taxon>
        <taxon>Magnoliopsida</taxon>
        <taxon>eudicotyledons</taxon>
        <taxon>Gunneridae</taxon>
        <taxon>Pentapetalae</taxon>
        <taxon>asterids</taxon>
        <taxon>campanulids</taxon>
        <taxon>Asterales</taxon>
        <taxon>Asteraceae</taxon>
        <taxon>Asteroideae</taxon>
        <taxon>Heliantheae alliance</taxon>
        <taxon>Heliantheae</taxon>
        <taxon>Ambrosia</taxon>
    </lineage>
</organism>
<sequence>MFEFGFFSPGKSKNRYLGIWYKKISHGTVVWVANRNTPIVDTSGMLKLTRHGNLVIRSGGNLLVWSSNSTVSVGSDNPVVARLQLVDNGNLVVWDENKMIWQSFDYFGDTLLPGMKFGKDLVTGLQRFLTSWKSPDDPSIGEYRNIHDTSGYPQTLGWKGDVLLGRLGPWNGLGFSGFPLEKENKIYSSEFVMNEKEIYHAYALTSSVVQRVVLTWDGKTLFLHWIERIKDWIVYANAVVDSCDRFSLCGPFGICSINKHPPCTCMQGFEPRDPEAWEASDWASGCIRKRPLQCGNGSGYGNGDGFWKIARVKVPDTRRAWHNASMTLGECEMACKRNCSCTGYTSLDISNEGSGCLMWLDELLDTREYDVNQDIYIRMAASELEGLVDSLFSSNENKRIIVAVLLTSTAVLLLFAVAYACKKIKKTPHMKGQGKFHVPDDKNTGLHMEQLDDLQCFSLYEVARATCNFSISNKIGQGGFGSVYKVTFIMLIKQNALLIPLMNKLHKLLIILKERNLLGCVEGWKRNSCEAALRNIPTRA</sequence>
<comment type="caution">
    <text evidence="7">The sequence shown here is derived from an EMBL/GenBank/DDBJ whole genome shotgun (WGS) entry which is preliminary data.</text>
</comment>
<dbReference type="SMART" id="SM00108">
    <property type="entry name" value="B_lectin"/>
    <property type="match status" value="1"/>
</dbReference>
<evidence type="ECO:0000313" key="8">
    <source>
        <dbReference type="Proteomes" id="UP001206925"/>
    </source>
</evidence>
<proteinExistence type="predicted"/>
<dbReference type="PANTHER" id="PTHR32444:SF232">
    <property type="entry name" value="S-LOCUS GLYCOPROTEIN"/>
    <property type="match status" value="1"/>
</dbReference>
<keyword evidence="3" id="KW-0325">Glycoprotein</keyword>
<dbReference type="PROSITE" id="PS50948">
    <property type="entry name" value="PAN"/>
    <property type="match status" value="1"/>
</dbReference>
<evidence type="ECO:0000313" key="7">
    <source>
        <dbReference type="EMBL" id="KAI7751294.1"/>
    </source>
</evidence>
<keyword evidence="4" id="KW-1133">Transmembrane helix</keyword>
<name>A0AAD5D235_AMBAR</name>
<dbReference type="InterPro" id="IPR036426">
    <property type="entry name" value="Bulb-type_lectin_dom_sf"/>
</dbReference>
<dbReference type="Pfam" id="PF01453">
    <property type="entry name" value="B_lectin"/>
    <property type="match status" value="1"/>
</dbReference>
<evidence type="ECO:0000259" key="6">
    <source>
        <dbReference type="PROSITE" id="PS50948"/>
    </source>
</evidence>
<dbReference type="InterPro" id="IPR003609">
    <property type="entry name" value="Pan_app"/>
</dbReference>
<dbReference type="InterPro" id="IPR011009">
    <property type="entry name" value="Kinase-like_dom_sf"/>
</dbReference>
<evidence type="ECO:0000259" key="5">
    <source>
        <dbReference type="PROSITE" id="PS50927"/>
    </source>
</evidence>
<feature type="domain" description="Bulb-type lectin" evidence="5">
    <location>
        <begin position="1"/>
        <end position="106"/>
    </location>
</feature>
<dbReference type="Gene3D" id="3.30.200.20">
    <property type="entry name" value="Phosphorylase Kinase, domain 1"/>
    <property type="match status" value="1"/>
</dbReference>
<keyword evidence="2" id="KW-1015">Disulfide bond</keyword>
<protein>
    <submittedName>
        <fullName evidence="7">Uncharacterized protein</fullName>
    </submittedName>
</protein>
<dbReference type="InterPro" id="IPR000858">
    <property type="entry name" value="S_locus_glycoprot_dom"/>
</dbReference>
<dbReference type="Gene3D" id="3.50.4.10">
    <property type="entry name" value="Hepatocyte Growth Factor"/>
    <property type="match status" value="1"/>
</dbReference>